<keyword evidence="2 3" id="KW-0378">Hydrolase</keyword>
<keyword evidence="4" id="KW-0675">Receptor</keyword>
<dbReference type="PANTHER" id="PTHR35147:SF2">
    <property type="entry name" value="CHEMORECEPTOR GLUTAMINE DEAMIDASE CHED-RELATED"/>
    <property type="match status" value="1"/>
</dbReference>
<sequence>MHLLKEVHVDRTNHPLVEQCLATCLPEFSEINHYWDKQRDMVVAKILPGEFYMTTDNVAIATTLGSCISACIWDCRTHIGGMNHFMLPITNKELHEINWGQREKTSDATRYGNFAMEHLINTILKAGGRRANLRAKLFGGAKVLNQMSDVGKRNIDFALAYLAQENIQIESSDIGDIFPRKVIFEPSSGRAFVKRLDNLHNDTITKREIDYRSKIEHQPKEGEVELF</sequence>
<proteinExistence type="inferred from homology"/>
<organism evidence="4 5">
    <name type="scientific">Litorilituus sediminis</name>
    <dbReference type="NCBI Taxonomy" id="718192"/>
    <lineage>
        <taxon>Bacteria</taxon>
        <taxon>Pseudomonadati</taxon>
        <taxon>Pseudomonadota</taxon>
        <taxon>Gammaproteobacteria</taxon>
        <taxon>Alteromonadales</taxon>
        <taxon>Colwelliaceae</taxon>
        <taxon>Litorilituus</taxon>
    </lineage>
</organism>
<evidence type="ECO:0000256" key="2">
    <source>
        <dbReference type="ARBA" id="ARBA00022801"/>
    </source>
</evidence>
<dbReference type="InterPro" id="IPR011324">
    <property type="entry name" value="Cytotoxic_necrot_fac-like_cat"/>
</dbReference>
<dbReference type="InterPro" id="IPR038592">
    <property type="entry name" value="CheD-like_sf"/>
</dbReference>
<dbReference type="Proteomes" id="UP000290244">
    <property type="component" value="Chromosome"/>
</dbReference>
<evidence type="ECO:0000256" key="1">
    <source>
        <dbReference type="ARBA" id="ARBA00022500"/>
    </source>
</evidence>
<dbReference type="OrthoDB" id="9807202at2"/>
<dbReference type="AlphaFoldDB" id="A0A4P6P0F6"/>
<dbReference type="KEGG" id="lsd:EMK97_01815"/>
<dbReference type="NCBIfam" id="NF010013">
    <property type="entry name" value="PRK13487.1"/>
    <property type="match status" value="1"/>
</dbReference>
<evidence type="ECO:0000313" key="5">
    <source>
        <dbReference type="Proteomes" id="UP000290244"/>
    </source>
</evidence>
<dbReference type="PANTHER" id="PTHR35147">
    <property type="entry name" value="CHEMORECEPTOR GLUTAMINE DEAMIDASE CHED-RELATED"/>
    <property type="match status" value="1"/>
</dbReference>
<comment type="catalytic activity">
    <reaction evidence="3">
        <text>L-glutaminyl-[protein] + H2O = L-glutamyl-[protein] + NH4(+)</text>
        <dbReference type="Rhea" id="RHEA:16441"/>
        <dbReference type="Rhea" id="RHEA-COMP:10207"/>
        <dbReference type="Rhea" id="RHEA-COMP:10208"/>
        <dbReference type="ChEBI" id="CHEBI:15377"/>
        <dbReference type="ChEBI" id="CHEBI:28938"/>
        <dbReference type="ChEBI" id="CHEBI:29973"/>
        <dbReference type="ChEBI" id="CHEBI:30011"/>
        <dbReference type="EC" id="3.5.1.44"/>
    </reaction>
</comment>
<dbReference type="InterPro" id="IPR005659">
    <property type="entry name" value="Chemorcpt_Glu_NH3ase_CheD"/>
</dbReference>
<keyword evidence="5" id="KW-1185">Reference proteome</keyword>
<evidence type="ECO:0000313" key="4">
    <source>
        <dbReference type="EMBL" id="QBG34566.1"/>
    </source>
</evidence>
<dbReference type="Pfam" id="PF03975">
    <property type="entry name" value="CheD"/>
    <property type="match status" value="1"/>
</dbReference>
<dbReference type="GO" id="GO:0050568">
    <property type="term" value="F:protein-glutamine glutaminase activity"/>
    <property type="evidence" value="ECO:0007669"/>
    <property type="project" value="UniProtKB-UniRule"/>
</dbReference>
<protein>
    <recommendedName>
        <fullName evidence="3">Probable chemoreceptor glutamine deamidase CheD</fullName>
        <ecNumber evidence="3">3.5.1.44</ecNumber>
    </recommendedName>
</protein>
<reference evidence="4 5" key="1">
    <citation type="submission" date="2018-12" db="EMBL/GenBank/DDBJ databases">
        <title>Complete genome of Litorilituus sediminis.</title>
        <authorList>
            <person name="Liu A."/>
            <person name="Rong J."/>
        </authorList>
    </citation>
    <scope>NUCLEOTIDE SEQUENCE [LARGE SCALE GENOMIC DNA]</scope>
    <source>
        <strain evidence="4 5">JCM 17549</strain>
    </source>
</reference>
<gene>
    <name evidence="3 4" type="primary">cheD</name>
    <name evidence="4" type="ORF">EMK97_01815</name>
</gene>
<dbReference type="EC" id="3.5.1.44" evidence="3"/>
<dbReference type="GO" id="GO:0006935">
    <property type="term" value="P:chemotaxis"/>
    <property type="evidence" value="ECO:0007669"/>
    <property type="project" value="UniProtKB-UniRule"/>
</dbReference>
<dbReference type="Gene3D" id="3.30.1330.200">
    <property type="match status" value="1"/>
</dbReference>
<accession>A0A4P6P0F6</accession>
<dbReference type="EMBL" id="CP034759">
    <property type="protein sequence ID" value="QBG34566.1"/>
    <property type="molecule type" value="Genomic_DNA"/>
</dbReference>
<name>A0A4P6P0F6_9GAMM</name>
<dbReference type="SUPFAM" id="SSF64438">
    <property type="entry name" value="CNF1/YfiH-like putative cysteine hydrolases"/>
    <property type="match status" value="1"/>
</dbReference>
<keyword evidence="1 3" id="KW-0145">Chemotaxis</keyword>
<evidence type="ECO:0000256" key="3">
    <source>
        <dbReference type="HAMAP-Rule" id="MF_01440"/>
    </source>
</evidence>
<comment type="function">
    <text evidence="3">Probably deamidates glutamine residues to glutamate on methyl-accepting chemotaxis receptors (MCPs), playing an important role in chemotaxis.</text>
</comment>
<comment type="similarity">
    <text evidence="3">Belongs to the CheD family.</text>
</comment>
<dbReference type="CDD" id="cd16352">
    <property type="entry name" value="CheD"/>
    <property type="match status" value="1"/>
</dbReference>
<dbReference type="HAMAP" id="MF_01440">
    <property type="entry name" value="CheD"/>
    <property type="match status" value="1"/>
</dbReference>